<organism evidence="3 4">
    <name type="scientific">Favolaschia claudopus</name>
    <dbReference type="NCBI Taxonomy" id="2862362"/>
    <lineage>
        <taxon>Eukaryota</taxon>
        <taxon>Fungi</taxon>
        <taxon>Dikarya</taxon>
        <taxon>Basidiomycota</taxon>
        <taxon>Agaricomycotina</taxon>
        <taxon>Agaricomycetes</taxon>
        <taxon>Agaricomycetidae</taxon>
        <taxon>Agaricales</taxon>
        <taxon>Marasmiineae</taxon>
        <taxon>Mycenaceae</taxon>
        <taxon>Favolaschia</taxon>
    </lineage>
</organism>
<evidence type="ECO:0000313" key="3">
    <source>
        <dbReference type="EMBL" id="KAK6985033.1"/>
    </source>
</evidence>
<keyword evidence="1" id="KW-1133">Transmembrane helix</keyword>
<feature type="domain" description="DUF6535" evidence="2">
    <location>
        <begin position="68"/>
        <end position="164"/>
    </location>
</feature>
<feature type="transmembrane region" description="Helical" evidence="1">
    <location>
        <begin position="49"/>
        <end position="67"/>
    </location>
</feature>
<keyword evidence="4" id="KW-1185">Reference proteome</keyword>
<dbReference type="AlphaFoldDB" id="A0AAV9ZLG1"/>
<name>A0AAV9ZLG1_9AGAR</name>
<feature type="transmembrane region" description="Helical" evidence="1">
    <location>
        <begin position="143"/>
        <end position="164"/>
    </location>
</feature>
<sequence length="875" mass="99546">MCKAIADLKPKPVPTTDKKTAFWKGYNELASEYDKEFLKRYDTDLDTSLIFAGLFSAVASAFIIQIQPDFDLDPSLLSLIAQSLLYVSLGSTLLVALLAVLGKQWLMYYRAAGERGTIEARGLERQRKLDGLIKWKFELIMQAFPLLLQFGLFLFAAALSVYLWRIHQVLAGIVLGITTAGTMAYLALLASATIFKDSPFQTPLAPFIRTMSSYLVPESVKTKGQALYERCAQQFLQLRTHIKGCTILKSRVILPRFAFQQALQQAFQQTVTLFNKPIPAPEVPAVHWVLETSTDPILLAEAADMSIALQWPLDMDLPLDLLRTQFVGCFEYVVLGYQYVLQRLRDGMGHRATQFGWAYLVMQNQHPRSLDVSPTIRLFMFVDWNAIMSSELATVLSIMDSSGPHLMYTISQPWLLRVLHFKWNSGIFDHNKIMYLKYLVATLDSNSNLTCSSFSDYLFLVYFCLVDLKISIHDMRVMDKSAYEVLLYKKILETLPLKLKSKQIDMQLTADLLRFTLQLAKNSYHREWNGKEEERQTLAYEFCKALPQTDGWIQVLSTPGLLSDSFWKRPRSNPDSVTWIHNALESIPSPDNEQVECKDNNTATLYNLLCALYNNGIPPSKHSLALLIQLLSLPGRFSFTAAQLLLQENVHDWYTDPELGPKLQDHSVWALLSAARFKHVELSEEYVDLAYLLSAIPGWQPHIRQEKCCWLDGFWSMPFTDQCLEKYNAVFKTIWTPSLSTSRQNHAEEAIGLVCGGLSEFWSSFDSVVSLDPKSLFAWLECSDFAIFDKDVQETVHETQMMQESFIPLQRILFGFVGQIQSLPSETMTPILTACGEIVRDLATKMLQTEIGDLFEVRGQIYGKIEEARKLVAET</sequence>
<protein>
    <recommendedName>
        <fullName evidence="2">DUF6535 domain-containing protein</fullName>
    </recommendedName>
</protein>
<accession>A0AAV9ZLG1</accession>
<evidence type="ECO:0000256" key="1">
    <source>
        <dbReference type="SAM" id="Phobius"/>
    </source>
</evidence>
<comment type="caution">
    <text evidence="3">The sequence shown here is derived from an EMBL/GenBank/DDBJ whole genome shotgun (WGS) entry which is preliminary data.</text>
</comment>
<dbReference type="Pfam" id="PF20153">
    <property type="entry name" value="DUF6535"/>
    <property type="match status" value="1"/>
</dbReference>
<proteinExistence type="predicted"/>
<keyword evidence="1" id="KW-0472">Membrane</keyword>
<keyword evidence="1" id="KW-0812">Transmembrane</keyword>
<evidence type="ECO:0000313" key="4">
    <source>
        <dbReference type="Proteomes" id="UP001362999"/>
    </source>
</evidence>
<dbReference type="InterPro" id="IPR045338">
    <property type="entry name" value="DUF6535"/>
</dbReference>
<dbReference type="EMBL" id="JAWWNJ010000133">
    <property type="protein sequence ID" value="KAK6985033.1"/>
    <property type="molecule type" value="Genomic_DNA"/>
</dbReference>
<feature type="transmembrane region" description="Helical" evidence="1">
    <location>
        <begin position="79"/>
        <end position="101"/>
    </location>
</feature>
<reference evidence="3 4" key="1">
    <citation type="journal article" date="2024" name="J Genomics">
        <title>Draft genome sequencing and assembly of Favolaschia claudopus CIRM-BRFM 2984 isolated from oak limbs.</title>
        <authorList>
            <person name="Navarro D."/>
            <person name="Drula E."/>
            <person name="Chaduli D."/>
            <person name="Cazenave R."/>
            <person name="Ahrendt S."/>
            <person name="Wang J."/>
            <person name="Lipzen A."/>
            <person name="Daum C."/>
            <person name="Barry K."/>
            <person name="Grigoriev I.V."/>
            <person name="Favel A."/>
            <person name="Rosso M.N."/>
            <person name="Martin F."/>
        </authorList>
    </citation>
    <scope>NUCLEOTIDE SEQUENCE [LARGE SCALE GENOMIC DNA]</scope>
    <source>
        <strain evidence="3 4">CIRM-BRFM 2984</strain>
    </source>
</reference>
<dbReference type="Proteomes" id="UP001362999">
    <property type="component" value="Unassembled WGS sequence"/>
</dbReference>
<evidence type="ECO:0000259" key="2">
    <source>
        <dbReference type="Pfam" id="PF20153"/>
    </source>
</evidence>
<feature type="transmembrane region" description="Helical" evidence="1">
    <location>
        <begin position="170"/>
        <end position="195"/>
    </location>
</feature>
<gene>
    <name evidence="3" type="ORF">R3P38DRAFT_2575239</name>
</gene>